<feature type="domain" description="C2H2-type" evidence="10">
    <location>
        <begin position="1458"/>
        <end position="1485"/>
    </location>
</feature>
<feature type="domain" description="C2H2-type" evidence="10">
    <location>
        <begin position="689"/>
        <end position="716"/>
    </location>
</feature>
<feature type="domain" description="C2H2-type" evidence="10">
    <location>
        <begin position="1654"/>
        <end position="1681"/>
    </location>
</feature>
<dbReference type="SUPFAM" id="SSF57667">
    <property type="entry name" value="beta-beta-alpha zinc fingers"/>
    <property type="match status" value="28"/>
</dbReference>
<feature type="binding site" evidence="8">
    <location>
        <position position="1878"/>
    </location>
    <ligand>
        <name>Zn(2+)</name>
        <dbReference type="ChEBI" id="CHEBI:29105"/>
    </ligand>
</feature>
<feature type="region of interest" description="Disordered" evidence="9">
    <location>
        <begin position="1270"/>
        <end position="1307"/>
    </location>
</feature>
<feature type="domain" description="C2H2-type" evidence="10">
    <location>
        <begin position="1331"/>
        <end position="1358"/>
    </location>
</feature>
<dbReference type="RefSeq" id="XP_058978527.1">
    <property type="nucleotide sequence ID" value="XM_059122544.1"/>
</dbReference>
<proteinExistence type="predicted"/>
<feature type="domain" description="C2H2-type" evidence="10">
    <location>
        <begin position="533"/>
        <end position="561"/>
    </location>
</feature>
<feature type="domain" description="C2H2-type" evidence="10">
    <location>
        <begin position="1598"/>
        <end position="1625"/>
    </location>
</feature>
<feature type="domain" description="C2H2-type" evidence="10">
    <location>
        <begin position="179"/>
        <end position="206"/>
    </location>
</feature>
<dbReference type="Pfam" id="PF13912">
    <property type="entry name" value="zf-C2H2_6"/>
    <property type="match status" value="7"/>
</dbReference>
<evidence type="ECO:0000256" key="5">
    <source>
        <dbReference type="ARBA" id="ARBA00022833"/>
    </source>
</evidence>
<evidence type="ECO:0000259" key="11">
    <source>
        <dbReference type="PROSITE" id="PS51915"/>
    </source>
</evidence>
<feature type="domain" description="C2H2-type" evidence="10">
    <location>
        <begin position="2184"/>
        <end position="2211"/>
    </location>
</feature>
<feature type="domain" description="C2H2-type" evidence="10">
    <location>
        <begin position="1514"/>
        <end position="1541"/>
    </location>
</feature>
<feature type="domain" description="C2H2-type" evidence="10">
    <location>
        <begin position="2712"/>
        <end position="2735"/>
    </location>
</feature>
<feature type="domain" description="C2H2-type" evidence="10">
    <location>
        <begin position="207"/>
        <end position="234"/>
    </location>
</feature>
<feature type="region of interest" description="Disordered" evidence="9">
    <location>
        <begin position="2996"/>
        <end position="3026"/>
    </location>
</feature>
<feature type="domain" description="C2H2-type" evidence="10">
    <location>
        <begin position="2966"/>
        <end position="2988"/>
    </location>
</feature>
<feature type="domain" description="C2H2-type" evidence="10">
    <location>
        <begin position="605"/>
        <end position="632"/>
    </location>
</feature>
<feature type="domain" description="C2H2-type" evidence="10">
    <location>
        <begin position="1175"/>
        <end position="1202"/>
    </location>
</feature>
<feature type="domain" description="C2H2-type" evidence="10">
    <location>
        <begin position="340"/>
        <end position="368"/>
    </location>
</feature>
<feature type="binding site" evidence="8">
    <location>
        <position position="963"/>
    </location>
    <ligand>
        <name>Zn(2+)</name>
        <dbReference type="ChEBI" id="CHEBI:29105"/>
    </ligand>
</feature>
<evidence type="ECO:0000256" key="9">
    <source>
        <dbReference type="SAM" id="MobiDB-lite"/>
    </source>
</evidence>
<evidence type="ECO:0000256" key="8">
    <source>
        <dbReference type="PROSITE-ProRule" id="PRU01263"/>
    </source>
</evidence>
<name>A0ABM3UYB0_MUSDO</name>
<evidence type="ECO:0000256" key="1">
    <source>
        <dbReference type="ARBA" id="ARBA00004123"/>
    </source>
</evidence>
<feature type="domain" description="C2H2-type" evidence="10">
    <location>
        <begin position="238"/>
        <end position="265"/>
    </location>
</feature>
<dbReference type="SMART" id="SM00355">
    <property type="entry name" value="ZnF_C2H2"/>
    <property type="match status" value="55"/>
</dbReference>
<dbReference type="SUPFAM" id="SSF57716">
    <property type="entry name" value="Glucocorticoid receptor-like (DNA-binding domain)"/>
    <property type="match status" value="4"/>
</dbReference>
<feature type="binding site" evidence="8">
    <location>
        <position position="2423"/>
    </location>
    <ligand>
        <name>Zn(2+)</name>
        <dbReference type="ChEBI" id="CHEBI:29105"/>
    </ligand>
</feature>
<feature type="domain" description="C2H2-type" evidence="10">
    <location>
        <begin position="801"/>
        <end position="829"/>
    </location>
</feature>
<comment type="subcellular location">
    <subcellularLocation>
        <location evidence="1">Nucleus</location>
    </subcellularLocation>
</comment>
<dbReference type="Gene3D" id="3.40.1800.20">
    <property type="match status" value="3"/>
</dbReference>
<feature type="binding site" evidence="8">
    <location>
        <position position="2468"/>
    </location>
    <ligand>
        <name>Zn(2+)</name>
        <dbReference type="ChEBI" id="CHEBI:29105"/>
    </ligand>
</feature>
<feature type="region of interest" description="Disordered" evidence="9">
    <location>
        <begin position="1676"/>
        <end position="1707"/>
    </location>
</feature>
<feature type="domain" description="ZAD" evidence="11">
    <location>
        <begin position="8"/>
        <end position="87"/>
    </location>
</feature>
<feature type="binding site" evidence="8">
    <location>
        <position position="13"/>
    </location>
    <ligand>
        <name>Zn(2+)</name>
        <dbReference type="ChEBI" id="CHEBI:29105"/>
    </ligand>
</feature>
<feature type="domain" description="C2H2-type" evidence="10">
    <location>
        <begin position="576"/>
        <end position="604"/>
    </location>
</feature>
<feature type="domain" description="C2H2-type" evidence="10">
    <location>
        <begin position="2910"/>
        <end position="2937"/>
    </location>
</feature>
<feature type="region of interest" description="Disordered" evidence="9">
    <location>
        <begin position="1062"/>
        <end position="1115"/>
    </location>
</feature>
<feature type="region of interest" description="Disordered" evidence="9">
    <location>
        <begin position="827"/>
        <end position="863"/>
    </location>
</feature>
<feature type="domain" description="C2H2-type" evidence="10">
    <location>
        <begin position="2882"/>
        <end position="2909"/>
    </location>
</feature>
<feature type="domain" description="C2H2-type" evidence="10">
    <location>
        <begin position="1570"/>
        <end position="1597"/>
    </location>
</feature>
<dbReference type="PROSITE" id="PS50157">
    <property type="entry name" value="ZINC_FINGER_C2H2_2"/>
    <property type="match status" value="51"/>
</dbReference>
<dbReference type="Proteomes" id="UP001652621">
    <property type="component" value="Unplaced"/>
</dbReference>
<feature type="domain" description="C2H2-type" evidence="10">
    <location>
        <begin position="1359"/>
        <end position="1386"/>
    </location>
</feature>
<dbReference type="PROSITE" id="PS51915">
    <property type="entry name" value="ZAD"/>
    <property type="match status" value="4"/>
</dbReference>
<feature type="domain" description="C2H2-type" evidence="10">
    <location>
        <begin position="2798"/>
        <end position="2825"/>
    </location>
</feature>
<dbReference type="InterPro" id="IPR012934">
    <property type="entry name" value="Znf_AD"/>
</dbReference>
<dbReference type="GeneID" id="101887374"/>
<sequence>MSAASRVPKCRTCLSENENIQYFRLNDYVQEENSKILDILDIFVPQLNVKTDNGFSQQICQECINKLLYCYRFQQLCIESNRHLLGVAAIESALQGGGEMPTGLESLKGEVVCNVKKEDSNDEICDIKTEEIQLSFDTGFNDDEEKLQEEEEEGTTTCTDLTDVLLEVTMKRKKSKLVHACSTCDRTFSNASNLRRHSKLHDPIRPFHCSRCKYSFDTEKAYHRHMFNHKRSSRTRTFQCRDCPKIFWEKSSLVLHSKSHNRTRCKSRPNRLEERGKIISIKDEIITNKATGEEHLENETESTGEVGNKELLPYVSASQVNKSTTPKKVKQGKTKGDKPFTCNICGKSFNRANCLRRHKIILHDKNGPFRCFICKLRFDTERRYRCHMLSRHNIQLPDEPDAKGEGTGENPADDEGHLDTGEYEEKNEEGDKNHLEQKVDDDSKSEAYVDFVDTGIGEVEKPRRTYIRGHYPCDVCGTILGSPYCLKRHMPLHSPDRPYACPLCLYRFVSPYQLRRHLLKHENADADKQSEGFKCPNCTRRFQSRKSLGIHRTLMHKRKNIELKSDSEIKKTGIVYPCKECKQHFKTLISLTEHISKDHPEMQKYQCNQCEKTFVLHAMLQEHLNRHRGIENFICVFCEKVLHNKAALEDHMRSYNMANQFLCTECGKTLTSASNLSQHMERHSGKKKYACTQCPGRFKCRVDLYNHSLTHRNVKPYVCDVCGSRYTRGTTLRLHKLNHTGEKPYKCDQCNMAFNTIIKLRSHCRSHTGEKPHKCKYCDRAYAQKGDLNKHLRTHVGEKTYMCTECPMAFKYLAEMRQHIWEVHYQKTNRQSDEEEEEKEEERMPDINGQQQQSNETVEDSNENELQLQLQQVIYLGAGLFEGFLKNIKILNNRKLLPSGDMSPSKLRKCRTCLSENENDTYLQLVDYIEEEEAKIIDMLDEIVPEIKVKEETQLSRYICQDCVDKLLTGHRFQQLCIESNKHLLACLNNLESKGANDAEQKEEIANEELDPDPLTAEVDLKLKQELEISDTYKSDISTKELENSLNSDSDWGEDGVDAKASVTEENDSGSDTDSSNEKLSVLKQRRLQKTKNQNKDGERKRGKPGRKSKGPPYPCTVCGKLLTTPSHLQRHSRVHELNRAFPCDICKLSFAKEKTYRSHMQLNHKEMFDKGEEFECPICSKTFWKKLSLSQHMVIHNPNAKKRGRPLGKLNKIKEEDNPEEMQNENKKTPSSSGDKLLESNSNEMAAVDGVKHEIEITPQIFDALEDYDEPNDEWFDQDGVYEDTDDEEEEGTGKERRPKPVYNPDMDFVDTGIGEVEKPSARNRRNGNFPCGVCGKFFDRPYRLKRHMPVHSMDRPHACNICKYRFVTPNLLRIHMIQHENDNATTFMMQTRPDGFKCPDCPRRFEKQASLSAHRQIHTRNTSEVNYPCTVCERNFMSVRSLTEHITNKHPEVEKHKCDQCEKTFVLHAHLLEHLNRHKGNKNLVCLICEKEFGYTNTLKEHMRTHSGESPYLCPQCGKTFRSASNLRQHMERHFGLKKYQCPECPSRFNCRSDLCKHTSTHTNAKPHVCDVCGSRFTRSYSLQKHKLLHSGERPFKCDECNMTFAIVYHLRRHMRTHTGEKPYKCKYCDRAYAESGDLTKHLRTHVGENTYMCTECPMAFKYQSELRHHISEHYKSSQQSLAQQTQEVPNEQAQEFAKEEPQNVQNDLQLTEESHPSLQLPMLEATTTCHTTGSEQLMLSMASSSNHTSSPVASSFCFDLLICSYGTSFILVLPQHKCIKGGLSPQSLQIIQLSCFFHPLDVSNVWQRIMSLKQANKVSADAKNRINDNCRTCMEASVTYELTDYIDNYNIMEMFVSVVPQISLDTDGEFSTWICQVCVDKLLIGYKFQRLCIETDRQLRLLAKGNTIWDPLMENEMKLEDSNEYTDNNEYEILNKVEILVKYEEDCPEDVNREGNDIDIDDESDSSKQIPSVLDREQMNGSLKKHHFSNCKRKSKGQTVEDAKEQTCLETSQELEQSFLSEEHLEDFCEERESEVKDQIPSKPYECDICKQCFSREKHLSNHKRKKHCNAKEDSPANDKKADHIALQKSNTGDFPCSNCLEHFESVELLEEHEKSHRKMPKDMVCDICEEAFESMRPLIRHMKSLHPMAETYECTVCKQTFILRQQLQKHMRQLHKKDELICEICHKDYKYESSLEKHMLSHNIQKSYLCPQCGKTFRNSSNLREHLTRHATQATYPCSECPKTFKCRADLRKHKATHTNNRPHECDICGFRFSRAYSLMEHKRMHTGERPYTCEECGKTFAISYNLKMHKRTHTGEKPYKCEHCGKAFAGGGDLTKHLRLHMGGKTFMCNQCPEKFKYHSELRKHLLEHFRAKNSSGHEKGDVVANNVKDYYYFSKDSKENNTKMPADLKSSNNCRTCLTGDSKYNLNDRYEEYLILEMLNGIVPEIKIKENQQFSQFICQRCLEKLLTGYKFQRQCIATDQQLKRKFFGNNNPLWDPLMEGDVMKLETVDGDDNVEAIIKCDVDSLDREDVTANVSDSDSSNETLSVLKERELRLTRRSHITSSPKSSYKFRKTTQEFGKSLNVKRKRKNKEEPTNPEELFATEAAKDELGGVKSDILETEIPIPTSNGKNIKTFPCELCDMVFDRSIPLKHHLSSHLENKPHQCDICKRSFSSAKYLNNHKSKRHKETEELDYKTPNDSINDEDVSCLKCSERFRTPSLLKEHQKLRHRQAITCEICHNSYESIRSLIKHSNAEHPQAEKFTCDKCKETFVVRHHLVKHMKQRHSRKKKPLFCEICERDFKYKSSLEKHMRSHNGERPYLCPQCGKTFRSSSNLSEHMTRHAGQATYSCPECPRRFKCGSDLRKHRATHTNYKPHICDICGFRFSRAYSLLEHKRLHTGERPHKCDQCQKTFAILYHLKRHMRTHTGEKPYKCKYCSKAYAVGGDLTKHLRIHLGEKTYLCNECPMAFKYNSELRKHLIEHYKMSMKQLDGEDGKREGDEKYNGEEIEKANESLGMKES</sequence>
<evidence type="ECO:0000313" key="12">
    <source>
        <dbReference type="Proteomes" id="UP001652621"/>
    </source>
</evidence>
<feature type="binding site" evidence="8">
    <location>
        <position position="1833"/>
    </location>
    <ligand>
        <name>Zn(2+)</name>
        <dbReference type="ChEBI" id="CHEBI:29105"/>
    </ligand>
</feature>
<feature type="domain" description="C2H2-type" evidence="10">
    <location>
        <begin position="2768"/>
        <end position="2796"/>
    </location>
</feature>
<feature type="compositionally biased region" description="Basic residues" evidence="9">
    <location>
        <begin position="1101"/>
        <end position="1110"/>
    </location>
</feature>
<feature type="domain" description="C2H2-type" evidence="10">
    <location>
        <begin position="1114"/>
        <end position="1141"/>
    </location>
</feature>
<feature type="region of interest" description="Disordered" evidence="9">
    <location>
        <begin position="395"/>
        <end position="441"/>
    </location>
</feature>
<feature type="domain" description="C2H2-type" evidence="10">
    <location>
        <begin position="499"/>
        <end position="526"/>
    </location>
</feature>
<dbReference type="PANTHER" id="PTHR24381:SF393">
    <property type="entry name" value="CHROMATIN-LINKED ADAPTOR FOR MSL PROTEINS, ISOFORM B"/>
    <property type="match status" value="1"/>
</dbReference>
<feature type="domain" description="ZAD" evidence="11">
    <location>
        <begin position="1831"/>
        <end position="1905"/>
    </location>
</feature>
<feature type="domain" description="C2H2-type" evidence="10">
    <location>
        <begin position="2240"/>
        <end position="2267"/>
    </location>
</feature>
<feature type="domain" description="C2H2-type" evidence="10">
    <location>
        <begin position="2854"/>
        <end position="2881"/>
    </location>
</feature>
<feature type="domain" description="C2H2-type" evidence="10">
    <location>
        <begin position="2324"/>
        <end position="2351"/>
    </location>
</feature>
<feature type="domain" description="C2H2-type" evidence="10">
    <location>
        <begin position="2352"/>
        <end position="2379"/>
    </location>
</feature>
<dbReference type="Gene3D" id="3.30.160.60">
    <property type="entry name" value="Classic Zinc Finger"/>
    <property type="match status" value="37"/>
</dbReference>
<feature type="domain" description="C2H2-type" evidence="10">
    <location>
        <begin position="2669"/>
        <end position="2697"/>
    </location>
</feature>
<feature type="domain" description="C2H2-type" evidence="10">
    <location>
        <begin position="2826"/>
        <end position="2853"/>
    </location>
</feature>
<feature type="domain" description="C2H2-type" evidence="10">
    <location>
        <begin position="2296"/>
        <end position="2323"/>
    </location>
</feature>
<keyword evidence="6" id="KW-0539">Nucleus</keyword>
<feature type="domain" description="C2H2-type" evidence="10">
    <location>
        <begin position="471"/>
        <end position="498"/>
    </location>
</feature>
<feature type="domain" description="C2H2-type" evidence="10">
    <location>
        <begin position="1429"/>
        <end position="1457"/>
    </location>
</feature>
<dbReference type="Pfam" id="PF07776">
    <property type="entry name" value="zf-AD"/>
    <property type="match status" value="3"/>
</dbReference>
<dbReference type="PANTHER" id="PTHR24381">
    <property type="entry name" value="ZINC FINGER PROTEIN"/>
    <property type="match status" value="1"/>
</dbReference>
<dbReference type="InterPro" id="IPR036236">
    <property type="entry name" value="Znf_C2H2_sf"/>
</dbReference>
<keyword evidence="4 7" id="KW-0863">Zinc-finger</keyword>
<keyword evidence="3" id="KW-0677">Repeat</keyword>
<feature type="domain" description="C2H2-type" evidence="10">
    <location>
        <begin position="2098"/>
        <end position="2120"/>
    </location>
</feature>
<feature type="domain" description="C2H2-type" evidence="10">
    <location>
        <begin position="745"/>
        <end position="772"/>
    </location>
</feature>
<feature type="compositionally biased region" description="Polar residues" evidence="9">
    <location>
        <begin position="1230"/>
        <end position="1239"/>
    </location>
</feature>
<dbReference type="PROSITE" id="PS00028">
    <property type="entry name" value="ZINC_FINGER_C2H2_1"/>
    <property type="match status" value="50"/>
</dbReference>
<accession>A0ABM3UYB0</accession>
<keyword evidence="12" id="KW-1185">Reference proteome</keyword>
<feature type="domain" description="C2H2-type" evidence="10">
    <location>
        <begin position="2938"/>
        <end position="2965"/>
    </location>
</feature>
<evidence type="ECO:0000256" key="2">
    <source>
        <dbReference type="ARBA" id="ARBA00022723"/>
    </source>
</evidence>
<feature type="binding site" evidence="8">
    <location>
        <position position="2465"/>
    </location>
    <ligand>
        <name>Zn(2+)</name>
        <dbReference type="ChEBI" id="CHEBI:29105"/>
    </ligand>
</feature>
<feature type="binding site" evidence="8">
    <location>
        <position position="1881"/>
    </location>
    <ligand>
        <name>Zn(2+)</name>
        <dbReference type="ChEBI" id="CHEBI:29105"/>
    </ligand>
</feature>
<gene>
    <name evidence="13" type="primary">LOC101887374</name>
</gene>
<feature type="binding site" evidence="8">
    <location>
        <position position="10"/>
    </location>
    <ligand>
        <name>Zn(2+)</name>
        <dbReference type="ChEBI" id="CHEBI:29105"/>
    </ligand>
</feature>
<evidence type="ECO:0000256" key="3">
    <source>
        <dbReference type="ARBA" id="ARBA00022737"/>
    </source>
</evidence>
<dbReference type="SMART" id="SM00451">
    <property type="entry name" value="ZnF_U1"/>
    <property type="match status" value="6"/>
</dbReference>
<feature type="binding site" evidence="8">
    <location>
        <position position="1836"/>
    </location>
    <ligand>
        <name>Zn(2+)</name>
        <dbReference type="ChEBI" id="CHEBI:29105"/>
    </ligand>
</feature>
<feature type="domain" description="C2H2-type" evidence="10">
    <location>
        <begin position="2641"/>
        <end position="2668"/>
    </location>
</feature>
<evidence type="ECO:0000313" key="13">
    <source>
        <dbReference type="RefSeq" id="XP_058978527.1"/>
    </source>
</evidence>
<feature type="compositionally biased region" description="Polar residues" evidence="9">
    <location>
        <begin position="1679"/>
        <end position="1696"/>
    </location>
</feature>
<feature type="domain" description="C2H2-type" evidence="10">
    <location>
        <begin position="1626"/>
        <end position="1653"/>
    </location>
</feature>
<feature type="domain" description="C2H2-type" evidence="10">
    <location>
        <begin position="2048"/>
        <end position="2076"/>
    </location>
</feature>
<feature type="domain" description="C2H2-type" evidence="10">
    <location>
        <begin position="2268"/>
        <end position="2295"/>
    </location>
</feature>
<feature type="binding site" evidence="8">
    <location>
        <position position="913"/>
    </location>
    <ligand>
        <name>Zn(2+)</name>
        <dbReference type="ChEBI" id="CHEBI:29105"/>
    </ligand>
</feature>
<reference evidence="13" key="1">
    <citation type="submission" date="2025-08" db="UniProtKB">
        <authorList>
            <consortium name="RefSeq"/>
        </authorList>
    </citation>
    <scope>IDENTIFICATION</scope>
    <source>
        <strain evidence="13">Aabys</strain>
        <tissue evidence="13">Whole body</tissue>
    </source>
</reference>
<evidence type="ECO:0000256" key="4">
    <source>
        <dbReference type="ARBA" id="ARBA00022771"/>
    </source>
</evidence>
<keyword evidence="5 8" id="KW-0862">Zinc</keyword>
<feature type="domain" description="C2H2-type" evidence="10">
    <location>
        <begin position="1542"/>
        <end position="1569"/>
    </location>
</feature>
<dbReference type="InterPro" id="IPR013087">
    <property type="entry name" value="Znf_C2H2_type"/>
</dbReference>
<feature type="domain" description="C2H2-type" evidence="10">
    <location>
        <begin position="2127"/>
        <end position="2155"/>
    </location>
</feature>
<dbReference type="Pfam" id="PF00096">
    <property type="entry name" value="zf-C2H2"/>
    <property type="match status" value="24"/>
</dbReference>
<feature type="domain" description="C2H2-type" evidence="10">
    <location>
        <begin position="2212"/>
        <end position="2239"/>
    </location>
</feature>
<feature type="binding site" evidence="8">
    <location>
        <position position="960"/>
    </location>
    <ligand>
        <name>Zn(2+)</name>
        <dbReference type="ChEBI" id="CHEBI:29105"/>
    </ligand>
</feature>
<feature type="domain" description="C2H2-type" evidence="10">
    <location>
        <begin position="661"/>
        <end position="688"/>
    </location>
</feature>
<keyword evidence="2 8" id="KW-0479">Metal-binding</keyword>
<evidence type="ECO:0000259" key="10">
    <source>
        <dbReference type="PROSITE" id="PS50157"/>
    </source>
</evidence>
<feature type="compositionally biased region" description="Acidic residues" evidence="9">
    <location>
        <begin position="1270"/>
        <end position="1292"/>
    </location>
</feature>
<feature type="binding site" evidence="8">
    <location>
        <position position="2420"/>
    </location>
    <ligand>
        <name>Zn(2+)</name>
        <dbReference type="ChEBI" id="CHEBI:29105"/>
    </ligand>
</feature>
<dbReference type="InterPro" id="IPR003604">
    <property type="entry name" value="Matrin/U1-like-C_Znf_C2H2"/>
</dbReference>
<evidence type="ECO:0000256" key="6">
    <source>
        <dbReference type="ARBA" id="ARBA00023242"/>
    </source>
</evidence>
<organism evidence="12 13">
    <name type="scientific">Musca domestica</name>
    <name type="common">House fly</name>
    <dbReference type="NCBI Taxonomy" id="7370"/>
    <lineage>
        <taxon>Eukaryota</taxon>
        <taxon>Metazoa</taxon>
        <taxon>Ecdysozoa</taxon>
        <taxon>Arthropoda</taxon>
        <taxon>Hexapoda</taxon>
        <taxon>Insecta</taxon>
        <taxon>Pterygota</taxon>
        <taxon>Neoptera</taxon>
        <taxon>Endopterygota</taxon>
        <taxon>Diptera</taxon>
        <taxon>Brachycera</taxon>
        <taxon>Muscomorpha</taxon>
        <taxon>Muscoidea</taxon>
        <taxon>Muscidae</taxon>
        <taxon>Musca</taxon>
    </lineage>
</organism>
<feature type="domain" description="C2H2-type" evidence="10">
    <location>
        <begin position="773"/>
        <end position="800"/>
    </location>
</feature>
<feature type="binding site" evidence="8">
    <location>
        <position position="60"/>
    </location>
    <ligand>
        <name>Zn(2+)</name>
        <dbReference type="ChEBI" id="CHEBI:29105"/>
    </ligand>
</feature>
<evidence type="ECO:0000256" key="7">
    <source>
        <dbReference type="PROSITE-ProRule" id="PRU00042"/>
    </source>
</evidence>
<feature type="binding site" evidence="8">
    <location>
        <position position="63"/>
    </location>
    <ligand>
        <name>Zn(2+)</name>
        <dbReference type="ChEBI" id="CHEBI:29105"/>
    </ligand>
</feature>
<feature type="domain" description="C2H2-type" evidence="10">
    <location>
        <begin position="717"/>
        <end position="744"/>
    </location>
</feature>
<protein>
    <submittedName>
        <fullName evidence="13">Uncharacterized protein LOC101887374</fullName>
    </submittedName>
</protein>
<feature type="domain" description="ZAD" evidence="11">
    <location>
        <begin position="2418"/>
        <end position="2492"/>
    </location>
</feature>
<feature type="domain" description="ZAD" evidence="11">
    <location>
        <begin position="908"/>
        <end position="987"/>
    </location>
</feature>
<feature type="domain" description="C2H2-type" evidence="10">
    <location>
        <begin position="2156"/>
        <end position="2184"/>
    </location>
</feature>
<feature type="domain" description="C2H2-type" evidence="10">
    <location>
        <begin position="1486"/>
        <end position="1513"/>
    </location>
</feature>
<dbReference type="SMART" id="SM00868">
    <property type="entry name" value="zf-AD"/>
    <property type="match status" value="6"/>
</dbReference>
<feature type="region of interest" description="Disordered" evidence="9">
    <location>
        <begin position="1199"/>
        <end position="1239"/>
    </location>
</feature>
<feature type="binding site" evidence="8">
    <location>
        <position position="910"/>
    </location>
    <ligand>
        <name>Zn(2+)</name>
        <dbReference type="ChEBI" id="CHEBI:29105"/>
    </ligand>
</feature>
<feature type="domain" description="C2H2-type" evidence="10">
    <location>
        <begin position="1398"/>
        <end position="1425"/>
    </location>
</feature>
<feature type="compositionally biased region" description="Basic and acidic residues" evidence="9">
    <location>
        <begin position="414"/>
        <end position="441"/>
    </location>
</feature>